<dbReference type="HAMAP" id="MF_01940">
    <property type="entry name" value="RNA_CPDase"/>
    <property type="match status" value="1"/>
</dbReference>
<feature type="short sequence motif" description="HXTX 2" evidence="2">
    <location>
        <begin position="120"/>
        <end position="123"/>
    </location>
</feature>
<dbReference type="PANTHER" id="PTHR35561">
    <property type="entry name" value="RNA 2',3'-CYCLIC PHOSPHODIESTERASE"/>
    <property type="match status" value="1"/>
</dbReference>
<dbReference type="InterPro" id="IPR009097">
    <property type="entry name" value="Cyclic_Pdiesterase"/>
</dbReference>
<sequence length="175" mass="20208">MRLFVSIDFPESTREEILSWIPDQEGWKKVLKNQLHLTLVFIGECSEAEKDKIHRKLSEIEFTPFNLKISGLGAFPNESSPRIIWAGVTQNDSIMNLQKRIADRLEDHIKSKNNNSYIPHITLARKKSRKGANRVFKTNLKKDTGQLVENVDSFQLKQSFLKSSGSEHQTLHRYS</sequence>
<accession>A0ABS9KAI0</accession>
<keyword evidence="4" id="KW-1185">Reference proteome</keyword>
<reference evidence="3" key="2">
    <citation type="submission" date="2024-05" db="EMBL/GenBank/DDBJ databases">
        <title>Rhodohalobacter halophilus gen. nov., sp. nov., a moderately halophilic member of the family Balneolaceae.</title>
        <authorList>
            <person name="Xia J."/>
        </authorList>
    </citation>
    <scope>NUCLEOTIDE SEQUENCE</scope>
    <source>
        <strain evidence="3">WB101</strain>
    </source>
</reference>
<dbReference type="Proteomes" id="UP001165366">
    <property type="component" value="Unassembled WGS sequence"/>
</dbReference>
<evidence type="ECO:0000256" key="2">
    <source>
        <dbReference type="HAMAP-Rule" id="MF_01940"/>
    </source>
</evidence>
<dbReference type="InterPro" id="IPR004175">
    <property type="entry name" value="RNA_CPDase"/>
</dbReference>
<dbReference type="SUPFAM" id="SSF55144">
    <property type="entry name" value="LigT-like"/>
    <property type="match status" value="1"/>
</dbReference>
<dbReference type="RefSeq" id="WP_237852694.1">
    <property type="nucleotide sequence ID" value="NZ_JAKLWS010000004.1"/>
</dbReference>
<feature type="short sequence motif" description="HXTX 1" evidence="2">
    <location>
        <begin position="36"/>
        <end position="39"/>
    </location>
</feature>
<evidence type="ECO:0000313" key="3">
    <source>
        <dbReference type="EMBL" id="MCG2587850.1"/>
    </source>
</evidence>
<gene>
    <name evidence="3" type="primary">thpR</name>
    <name evidence="3" type="ORF">L6773_04695</name>
</gene>
<comment type="caution">
    <text evidence="3">The sequence shown here is derived from an EMBL/GenBank/DDBJ whole genome shotgun (WGS) entry which is preliminary data.</text>
</comment>
<keyword evidence="1 2" id="KW-0378">Hydrolase</keyword>
<evidence type="ECO:0000313" key="4">
    <source>
        <dbReference type="Proteomes" id="UP001165366"/>
    </source>
</evidence>
<evidence type="ECO:0000256" key="1">
    <source>
        <dbReference type="ARBA" id="ARBA00022801"/>
    </source>
</evidence>
<proteinExistence type="inferred from homology"/>
<dbReference type="NCBIfam" id="TIGR02258">
    <property type="entry name" value="2_5_ligase"/>
    <property type="match status" value="1"/>
</dbReference>
<comment type="catalytic activity">
    <reaction evidence="2">
        <text>a 3'-end 2',3'-cyclophospho-ribonucleotide-RNA + H2O = a 3'-end 2'-phospho-ribonucleotide-RNA + H(+)</text>
        <dbReference type="Rhea" id="RHEA:11828"/>
        <dbReference type="Rhea" id="RHEA-COMP:10464"/>
        <dbReference type="Rhea" id="RHEA-COMP:17353"/>
        <dbReference type="ChEBI" id="CHEBI:15377"/>
        <dbReference type="ChEBI" id="CHEBI:15378"/>
        <dbReference type="ChEBI" id="CHEBI:83064"/>
        <dbReference type="ChEBI" id="CHEBI:173113"/>
        <dbReference type="EC" id="3.1.4.58"/>
    </reaction>
</comment>
<reference evidence="3" key="1">
    <citation type="submission" date="2022-01" db="EMBL/GenBank/DDBJ databases">
        <authorList>
            <person name="Wang Y."/>
        </authorList>
    </citation>
    <scope>NUCLEOTIDE SEQUENCE</scope>
    <source>
        <strain evidence="3">WB101</strain>
    </source>
</reference>
<dbReference type="PANTHER" id="PTHR35561:SF1">
    <property type="entry name" value="RNA 2',3'-CYCLIC PHOSPHODIESTERASE"/>
    <property type="match status" value="1"/>
</dbReference>
<feature type="active site" description="Proton acceptor" evidence="2">
    <location>
        <position position="120"/>
    </location>
</feature>
<feature type="active site" description="Proton donor" evidence="2">
    <location>
        <position position="36"/>
    </location>
</feature>
<dbReference type="EC" id="3.1.4.58" evidence="2"/>
<dbReference type="Pfam" id="PF13563">
    <property type="entry name" value="2_5_RNA_ligase2"/>
    <property type="match status" value="1"/>
</dbReference>
<comment type="function">
    <text evidence="2">Hydrolyzes RNA 2',3'-cyclic phosphodiester to an RNA 2'-phosphomonoester.</text>
</comment>
<dbReference type="Gene3D" id="3.90.1140.10">
    <property type="entry name" value="Cyclic phosphodiesterase"/>
    <property type="match status" value="1"/>
</dbReference>
<comment type="similarity">
    <text evidence="2">Belongs to the 2H phosphoesterase superfamily. ThpR family.</text>
</comment>
<protein>
    <recommendedName>
        <fullName evidence="2">RNA 2',3'-cyclic phosphodiesterase</fullName>
        <shortName evidence="2">RNA 2',3'-CPDase</shortName>
        <ecNumber evidence="2">3.1.4.58</ecNumber>
    </recommendedName>
</protein>
<dbReference type="EMBL" id="JAKLWS010000004">
    <property type="protein sequence ID" value="MCG2587850.1"/>
    <property type="molecule type" value="Genomic_DNA"/>
</dbReference>
<name>A0ABS9KAI0_9BACT</name>
<organism evidence="3 4">
    <name type="scientific">Rhodohalobacter sulfatireducens</name>
    <dbReference type="NCBI Taxonomy" id="2911366"/>
    <lineage>
        <taxon>Bacteria</taxon>
        <taxon>Pseudomonadati</taxon>
        <taxon>Balneolota</taxon>
        <taxon>Balneolia</taxon>
        <taxon>Balneolales</taxon>
        <taxon>Balneolaceae</taxon>
        <taxon>Rhodohalobacter</taxon>
    </lineage>
</organism>